<feature type="compositionally biased region" description="Basic and acidic residues" evidence="1">
    <location>
        <begin position="1025"/>
        <end position="1062"/>
    </location>
</feature>
<feature type="compositionally biased region" description="Polar residues" evidence="1">
    <location>
        <begin position="533"/>
        <end position="544"/>
    </location>
</feature>
<keyword evidence="2" id="KW-1133">Transmembrane helix</keyword>
<dbReference type="Proteomes" id="UP000054988">
    <property type="component" value="Unassembled WGS sequence"/>
</dbReference>
<comment type="caution">
    <text evidence="4">The sequence shown here is derived from an EMBL/GenBank/DDBJ whole genome shotgun (WGS) entry which is preliminary data.</text>
</comment>
<dbReference type="PROSITE" id="PS01159">
    <property type="entry name" value="WW_DOMAIN_1"/>
    <property type="match status" value="1"/>
</dbReference>
<feature type="compositionally biased region" description="Low complexity" evidence="1">
    <location>
        <begin position="1562"/>
        <end position="1574"/>
    </location>
</feature>
<feature type="compositionally biased region" description="Low complexity" evidence="1">
    <location>
        <begin position="1591"/>
        <end position="1606"/>
    </location>
</feature>
<feature type="compositionally biased region" description="Basic and acidic residues" evidence="1">
    <location>
        <begin position="1069"/>
        <end position="1078"/>
    </location>
</feature>
<feature type="compositionally biased region" description="Basic and acidic residues" evidence="1">
    <location>
        <begin position="1435"/>
        <end position="1444"/>
    </location>
</feature>
<feature type="compositionally biased region" description="Basic and acidic residues" evidence="1">
    <location>
        <begin position="1523"/>
        <end position="1539"/>
    </location>
</feature>
<feature type="compositionally biased region" description="Basic and acidic residues" evidence="1">
    <location>
        <begin position="1207"/>
        <end position="1255"/>
    </location>
</feature>
<dbReference type="SMART" id="SM00456">
    <property type="entry name" value="WW"/>
    <property type="match status" value="1"/>
</dbReference>
<dbReference type="eggNOG" id="ENOG502SSQA">
    <property type="taxonomic scope" value="Eukaryota"/>
</dbReference>
<dbReference type="InterPro" id="IPR036020">
    <property type="entry name" value="WW_dom_sf"/>
</dbReference>
<feature type="compositionally biased region" description="Basic and acidic residues" evidence="1">
    <location>
        <begin position="902"/>
        <end position="927"/>
    </location>
</feature>
<dbReference type="EMBL" id="LATX01000953">
    <property type="protein sequence ID" value="KTB44307.1"/>
    <property type="molecule type" value="Genomic_DNA"/>
</dbReference>
<feature type="compositionally biased region" description="Basic and acidic residues" evidence="1">
    <location>
        <begin position="1375"/>
        <end position="1399"/>
    </location>
</feature>
<dbReference type="Gene3D" id="2.20.70.10">
    <property type="match status" value="1"/>
</dbReference>
<feature type="compositionally biased region" description="Basic and acidic residues" evidence="1">
    <location>
        <begin position="1616"/>
        <end position="1653"/>
    </location>
</feature>
<dbReference type="CDD" id="cd00201">
    <property type="entry name" value="WW"/>
    <property type="match status" value="1"/>
</dbReference>
<dbReference type="SUPFAM" id="SSF51045">
    <property type="entry name" value="WW domain"/>
    <property type="match status" value="1"/>
</dbReference>
<keyword evidence="2" id="KW-0812">Transmembrane</keyword>
<feature type="region of interest" description="Disordered" evidence="1">
    <location>
        <begin position="1"/>
        <end position="64"/>
    </location>
</feature>
<feature type="region of interest" description="Disordered" evidence="1">
    <location>
        <begin position="712"/>
        <end position="1677"/>
    </location>
</feature>
<protein>
    <recommendedName>
        <fullName evidence="3">WW domain-containing protein</fullName>
    </recommendedName>
</protein>
<feature type="compositionally biased region" description="Basic and acidic residues" evidence="1">
    <location>
        <begin position="936"/>
        <end position="951"/>
    </location>
</feature>
<feature type="compositionally biased region" description="Pro residues" evidence="1">
    <location>
        <begin position="977"/>
        <end position="989"/>
    </location>
</feature>
<feature type="compositionally biased region" description="Pro residues" evidence="1">
    <location>
        <begin position="1541"/>
        <end position="1551"/>
    </location>
</feature>
<feature type="compositionally biased region" description="Basic residues" evidence="1">
    <location>
        <begin position="1661"/>
        <end position="1677"/>
    </location>
</feature>
<organism evidence="4 5">
    <name type="scientific">Moniliophthora roreri</name>
    <name type="common">Frosty pod rot fungus</name>
    <name type="synonym">Monilia roreri</name>
    <dbReference type="NCBI Taxonomy" id="221103"/>
    <lineage>
        <taxon>Eukaryota</taxon>
        <taxon>Fungi</taxon>
        <taxon>Dikarya</taxon>
        <taxon>Basidiomycota</taxon>
        <taxon>Agaricomycotina</taxon>
        <taxon>Agaricomycetes</taxon>
        <taxon>Agaricomycetidae</taxon>
        <taxon>Agaricales</taxon>
        <taxon>Marasmiineae</taxon>
        <taxon>Marasmiaceae</taxon>
        <taxon>Moniliophthora</taxon>
    </lineage>
</organism>
<evidence type="ECO:0000313" key="4">
    <source>
        <dbReference type="EMBL" id="KTB44307.1"/>
    </source>
</evidence>
<feature type="compositionally biased region" description="Low complexity" evidence="1">
    <location>
        <begin position="513"/>
        <end position="526"/>
    </location>
</feature>
<feature type="compositionally biased region" description="Basic and acidic residues" evidence="1">
    <location>
        <begin position="1455"/>
        <end position="1466"/>
    </location>
</feature>
<evidence type="ECO:0000259" key="3">
    <source>
        <dbReference type="PROSITE" id="PS50020"/>
    </source>
</evidence>
<proteinExistence type="predicted"/>
<evidence type="ECO:0000256" key="1">
    <source>
        <dbReference type="SAM" id="MobiDB-lite"/>
    </source>
</evidence>
<feature type="domain" description="WW" evidence="3">
    <location>
        <begin position="683"/>
        <end position="717"/>
    </location>
</feature>
<reference evidence="4 5" key="1">
    <citation type="submission" date="2015-12" db="EMBL/GenBank/DDBJ databases">
        <title>Draft genome sequence of Moniliophthora roreri, the causal agent of frosty pod rot of cacao.</title>
        <authorList>
            <person name="Aime M.C."/>
            <person name="Diaz-Valderrama J.R."/>
            <person name="Kijpornyongpan T."/>
            <person name="Phillips-Mora W."/>
        </authorList>
    </citation>
    <scope>NUCLEOTIDE SEQUENCE [LARGE SCALE GENOMIC DNA]</scope>
    <source>
        <strain evidence="4 5">MCA 2952</strain>
    </source>
</reference>
<feature type="compositionally biased region" description="Polar residues" evidence="1">
    <location>
        <begin position="1511"/>
        <end position="1520"/>
    </location>
</feature>
<sequence>MPGYHTYGTNSRSNSGTPPSYYTSEHNTRPPSYRASDHRPRSAGYSVPGAIPSNDPEASPSTDLTPLLHQKRRRCGFTNVVFGVFCLVVIYALFRYFIYFYNSWKWLEGYAYWEDITPSLNCSSVGTREYTGILSYMPEGFHPYTSCSSTPVTIHGRKIKSPSSCWSEAFQREEQTIDDEGNQDIRNVTRTITKARWLVDFNELDCVPTWDSDQPNPVPDQHCHEYGIRMYSAFMRVSSIPPGLNALEACRNTSSVFHGNPIHPNQCLEEVDKHGEPILRAQFLVDEASCRAVWSNVTADDRCWGSGVKRYSAFLEEIPSEFDGLKVCQEEPQMIMGQRKKPDSCEKVTLSSRSEKIVGRWMIDYNVPECHTRLKDIRKMDCIENAMRRVEAQVVDIRDEDDWYRMCTTTPLDWRGARYLPTRCIIRRPSWVSEHKVALFDVLDPSCARHCSLQRLTPSLQHSAAATMEDDTEVLDWEEDDEPVAQSHTAVDDADGVSLGSDSGDEREPQAPPSSANAAVSPRRSPGAPEVYTKSSVSAPQSNTIPPPSDHSERENPKTFSQSSASQRDGESKGRRSSTSPPPKGRKKSRKAPPSTVSAGSSLPKVPGLPPKPQTSAVPFASPSYPSATMIEATAMSRSKGKNGPSASTSSSGHSRKSNGDDVATTGSNMKPAPSTPNSAGDILLPPNWEVRHSRSNNSVYYYNTVTYESTWTRPRLERADSGKGNSGLSFDDRHYRPGTADDTGSSSGPTAREMDAPPARSSRSGKRTDNSTDTWYGPSGLYEEGGREYGSRSQPHRGRRSPSPASPRRHARDMDVDDRNTLYRQPDRGPRRANSSRDDDRSYTRDNEPIPDPDRHWVAASHSDSPPIPARSKSGYDQGSQGKSRRRQLPPPQEPPSAQDYPHRGADIARHGDPSYERPREEERRSRQGPPQSSAKDKGTKSGILDEERVPFSPEMQPGSHQNLSSSNRRRSRSRSPPPYMAPLPVPAAPDSATLKASTGSKRSKPSRFAPAPMQEDEDPLVPDEFKNEVARKVERERERSRESTRDRDDHRRPQTDRHDSQVSPVSQREESRRERSPPPPLGGPLITLNTQATRIKRQPLPPQSARFAEAKLLGARHVDPSLLPPPGKLVPPRDPPPHVDRGRPNSRMDIDTITPAAPRGFDQKIEPPIGPSASRGRRQSRSLDRGGGMRSSRRLSVSRSRSRSRSRERLRSRERSKERQRSRDRGKPRDRDASRRDRSREVPERRPEGDHGAIPKGPRAMTANESEVHNGLPPPPHSPSAPRGRSGRAEKPRRARRGRDAATGTNNIPVGMRPTFGQRDEIRSPVPPPPPGISAANLVPLRNARTRSGYGPGNGTAGGDYDDSMPPRPQSPRRREPIMNPEREAKMNDIDRNDYSNKARRLSPVETRRPRSRSPSDGTTRRRGRQESSPGYRDGRDRDSYREPTPPPLSRETSFERLEQRSVRNGDSNEDLRKPAPPESGFDTQQPNGNGYKMQHPLPMNPKLLRLGPTSSVSPQHNRSQRRERSRSPPLPLKRDSSPPAPAPAPSKPPVKIRRPPPLSKELSTSTSLLPEIPMLVDSEPPQRPMNARRGGSLLDRLSLDILSPTSGGGDELPSLRDRVQVPSKRDRDDVGDHVDDRGGSGHDWEGRDDAVPGGPLGGKRRRRNQKKPRRMGRG</sequence>
<feature type="region of interest" description="Disordered" evidence="1">
    <location>
        <begin position="481"/>
        <end position="686"/>
    </location>
</feature>
<evidence type="ECO:0000313" key="5">
    <source>
        <dbReference type="Proteomes" id="UP000054988"/>
    </source>
</evidence>
<evidence type="ECO:0000256" key="2">
    <source>
        <dbReference type="SAM" id="Phobius"/>
    </source>
</evidence>
<feature type="compositionally biased region" description="Pro residues" evidence="1">
    <location>
        <begin position="1124"/>
        <end position="1136"/>
    </location>
</feature>
<dbReference type="InterPro" id="IPR001202">
    <property type="entry name" value="WW_dom"/>
</dbReference>
<accession>A0A0W0G6U9</accession>
<feature type="compositionally biased region" description="Polar residues" evidence="1">
    <location>
        <begin position="558"/>
        <end position="567"/>
    </location>
</feature>
<feature type="compositionally biased region" description="Polar residues" evidence="1">
    <location>
        <begin position="7"/>
        <end position="25"/>
    </location>
</feature>
<dbReference type="Pfam" id="PF00397">
    <property type="entry name" value="WW"/>
    <property type="match status" value="1"/>
</dbReference>
<feature type="compositionally biased region" description="Basic and acidic residues" evidence="1">
    <location>
        <begin position="813"/>
        <end position="858"/>
    </location>
</feature>
<name>A0A0W0G6U9_MONRR</name>
<gene>
    <name evidence="4" type="ORF">WG66_3123</name>
</gene>
<feature type="compositionally biased region" description="Basic and acidic residues" evidence="1">
    <location>
        <begin position="1137"/>
        <end position="1152"/>
    </location>
</feature>
<feature type="transmembrane region" description="Helical" evidence="2">
    <location>
        <begin position="77"/>
        <end position="98"/>
    </location>
</feature>
<dbReference type="PROSITE" id="PS50020">
    <property type="entry name" value="WW_DOMAIN_2"/>
    <property type="match status" value="1"/>
</dbReference>
<keyword evidence="2" id="KW-0472">Membrane</keyword>